<name>A0AAD4G4U0_BOLED</name>
<dbReference type="EMBL" id="WHUW01000370">
    <property type="protein sequence ID" value="KAF8415127.1"/>
    <property type="molecule type" value="Genomic_DNA"/>
</dbReference>
<sequence length="130" mass="15006">TSGRRTAVVNASLSAGYDELEAVLTKLVEQTNLSAQQILDGWHKSRSRPVSGTNHWNQYTKYVMRHEEQERRRLNLPQDVLLSPSVRRELYAKFKEDNPDTWQEILEVHDMVGIQSSPQTIAQRAQIFSK</sequence>
<organism evidence="1 4">
    <name type="scientific">Boletus edulis BED1</name>
    <dbReference type="NCBI Taxonomy" id="1328754"/>
    <lineage>
        <taxon>Eukaryota</taxon>
        <taxon>Fungi</taxon>
        <taxon>Dikarya</taxon>
        <taxon>Basidiomycota</taxon>
        <taxon>Agaricomycotina</taxon>
        <taxon>Agaricomycetes</taxon>
        <taxon>Agaricomycetidae</taxon>
        <taxon>Boletales</taxon>
        <taxon>Boletineae</taxon>
        <taxon>Boletaceae</taxon>
        <taxon>Boletoideae</taxon>
        <taxon>Boletus</taxon>
    </lineage>
</organism>
<dbReference type="EMBL" id="WHUW01000048">
    <property type="protein sequence ID" value="KAF8431644.1"/>
    <property type="molecule type" value="Genomic_DNA"/>
</dbReference>
<feature type="non-terminal residue" evidence="1">
    <location>
        <position position="1"/>
    </location>
</feature>
<dbReference type="Proteomes" id="UP001194468">
    <property type="component" value="Unassembled WGS sequence"/>
</dbReference>
<reference evidence="1" key="1">
    <citation type="submission" date="2019-10" db="EMBL/GenBank/DDBJ databases">
        <authorList>
            <consortium name="DOE Joint Genome Institute"/>
            <person name="Kuo A."/>
            <person name="Miyauchi S."/>
            <person name="Kiss E."/>
            <person name="Drula E."/>
            <person name="Kohler A."/>
            <person name="Sanchez-Garcia M."/>
            <person name="Andreopoulos B."/>
            <person name="Barry K.W."/>
            <person name="Bonito G."/>
            <person name="Buee M."/>
            <person name="Carver A."/>
            <person name="Chen C."/>
            <person name="Cichocki N."/>
            <person name="Clum A."/>
            <person name="Culley D."/>
            <person name="Crous P.W."/>
            <person name="Fauchery L."/>
            <person name="Girlanda M."/>
            <person name="Hayes R."/>
            <person name="Keri Z."/>
            <person name="LaButti K."/>
            <person name="Lipzen A."/>
            <person name="Lombard V."/>
            <person name="Magnuson J."/>
            <person name="Maillard F."/>
            <person name="Morin E."/>
            <person name="Murat C."/>
            <person name="Nolan M."/>
            <person name="Ohm R."/>
            <person name="Pangilinan J."/>
            <person name="Pereira M."/>
            <person name="Perotto S."/>
            <person name="Peter M."/>
            <person name="Riley R."/>
            <person name="Sitrit Y."/>
            <person name="Stielow B."/>
            <person name="Szollosi G."/>
            <person name="Zifcakova L."/>
            <person name="Stursova M."/>
            <person name="Spatafora J.W."/>
            <person name="Tedersoo L."/>
            <person name="Vaario L.-M."/>
            <person name="Yamada A."/>
            <person name="Yan M."/>
            <person name="Wang P."/>
            <person name="Xu J."/>
            <person name="Bruns T."/>
            <person name="Baldrian P."/>
            <person name="Vilgalys R."/>
            <person name="Henrissat B."/>
            <person name="Grigoriev I.V."/>
            <person name="Hibbett D."/>
            <person name="Nagy L.G."/>
            <person name="Martin F.M."/>
        </authorList>
    </citation>
    <scope>NUCLEOTIDE SEQUENCE</scope>
    <source>
        <strain evidence="1">BED1</strain>
    </source>
</reference>
<comment type="caution">
    <text evidence="1">The sequence shown here is derived from an EMBL/GenBank/DDBJ whole genome shotgun (WGS) entry which is preliminary data.</text>
</comment>
<dbReference type="AlphaFoldDB" id="A0AAD4G4U0"/>
<protein>
    <submittedName>
        <fullName evidence="1">Uncharacterized protein</fullName>
    </submittedName>
</protein>
<evidence type="ECO:0000313" key="1">
    <source>
        <dbReference type="EMBL" id="KAF8415127.1"/>
    </source>
</evidence>
<gene>
    <name evidence="2" type="ORF">L210DRAFT_3353005</name>
    <name evidence="1" type="ORF">L210DRAFT_3357443</name>
    <name evidence="3" type="ORF">L210DRAFT_3366680</name>
</gene>
<dbReference type="EMBL" id="WHUW01000157">
    <property type="protein sequence ID" value="KAF8420331.1"/>
    <property type="molecule type" value="Genomic_DNA"/>
</dbReference>
<evidence type="ECO:0000313" key="4">
    <source>
        <dbReference type="Proteomes" id="UP001194468"/>
    </source>
</evidence>
<feature type="non-terminal residue" evidence="1">
    <location>
        <position position="130"/>
    </location>
</feature>
<keyword evidence="4" id="KW-1185">Reference proteome</keyword>
<proteinExistence type="predicted"/>
<reference evidence="1" key="2">
    <citation type="journal article" date="2020" name="Nat. Commun.">
        <title>Large-scale genome sequencing of mycorrhizal fungi provides insights into the early evolution of symbiotic traits.</title>
        <authorList>
            <person name="Miyauchi S."/>
            <person name="Kiss E."/>
            <person name="Kuo A."/>
            <person name="Drula E."/>
            <person name="Kohler A."/>
            <person name="Sanchez-Garcia M."/>
            <person name="Morin E."/>
            <person name="Andreopoulos B."/>
            <person name="Barry K.W."/>
            <person name="Bonito G."/>
            <person name="Buee M."/>
            <person name="Carver A."/>
            <person name="Chen C."/>
            <person name="Cichocki N."/>
            <person name="Clum A."/>
            <person name="Culley D."/>
            <person name="Crous P.W."/>
            <person name="Fauchery L."/>
            <person name="Girlanda M."/>
            <person name="Hayes R.D."/>
            <person name="Keri Z."/>
            <person name="LaButti K."/>
            <person name="Lipzen A."/>
            <person name="Lombard V."/>
            <person name="Magnuson J."/>
            <person name="Maillard F."/>
            <person name="Murat C."/>
            <person name="Nolan M."/>
            <person name="Ohm R.A."/>
            <person name="Pangilinan J."/>
            <person name="Pereira M.F."/>
            <person name="Perotto S."/>
            <person name="Peter M."/>
            <person name="Pfister S."/>
            <person name="Riley R."/>
            <person name="Sitrit Y."/>
            <person name="Stielow J.B."/>
            <person name="Szollosi G."/>
            <person name="Zifcakova L."/>
            <person name="Stursova M."/>
            <person name="Spatafora J.W."/>
            <person name="Tedersoo L."/>
            <person name="Vaario L.M."/>
            <person name="Yamada A."/>
            <person name="Yan M."/>
            <person name="Wang P."/>
            <person name="Xu J."/>
            <person name="Bruns T."/>
            <person name="Baldrian P."/>
            <person name="Vilgalys R."/>
            <person name="Dunand C."/>
            <person name="Henrissat B."/>
            <person name="Grigoriev I.V."/>
            <person name="Hibbett D."/>
            <person name="Nagy L.G."/>
            <person name="Martin F.M."/>
        </authorList>
    </citation>
    <scope>NUCLEOTIDE SEQUENCE</scope>
    <source>
        <strain evidence="1">BED1</strain>
    </source>
</reference>
<accession>A0AAD4G4U0</accession>
<evidence type="ECO:0000313" key="3">
    <source>
        <dbReference type="EMBL" id="KAF8431644.1"/>
    </source>
</evidence>
<evidence type="ECO:0000313" key="2">
    <source>
        <dbReference type="EMBL" id="KAF8420331.1"/>
    </source>
</evidence>